<evidence type="ECO:0000313" key="1">
    <source>
        <dbReference type="EMBL" id="ASC71711.1"/>
    </source>
</evidence>
<evidence type="ECO:0000313" key="2">
    <source>
        <dbReference type="Proteomes" id="UP000191901"/>
    </source>
</evidence>
<dbReference type="OrthoDB" id="414891at2"/>
<dbReference type="InterPro" id="IPR017589">
    <property type="entry name" value="CRISPR-assoc_prot_Cas10d/Csc3"/>
</dbReference>
<gene>
    <name evidence="1" type="ORF">XM38_026650</name>
</gene>
<accession>A0A1Z3HN42</accession>
<proteinExistence type="predicted"/>
<reference evidence="1 2" key="1">
    <citation type="journal article" date="2016" name="Biochim. Biophys. Acta">
        <title>Characterization of red-shifted phycobilisomes isolated from the chlorophyll f-containing cyanobacterium Halomicronema hongdechloris.</title>
        <authorList>
            <person name="Li Y."/>
            <person name="Lin Y."/>
            <person name="Garvey C.J."/>
            <person name="Birch D."/>
            <person name="Corkery R.W."/>
            <person name="Loughlin P.C."/>
            <person name="Scheer H."/>
            <person name="Willows R.D."/>
            <person name="Chen M."/>
        </authorList>
    </citation>
    <scope>NUCLEOTIDE SEQUENCE [LARGE SCALE GENOMIC DNA]</scope>
    <source>
        <strain evidence="1 2">C2206</strain>
    </source>
</reference>
<keyword evidence="2" id="KW-1185">Reference proteome</keyword>
<protein>
    <recommendedName>
        <fullName evidence="3">CRISPR-associated protein Csc3</fullName>
    </recommendedName>
</protein>
<evidence type="ECO:0008006" key="3">
    <source>
        <dbReference type="Google" id="ProtNLM"/>
    </source>
</evidence>
<sequence length="994" mass="113951">MTLLQDLLTTTLQEEPDPVIQRFVETVVPAMEQEFALVPALGGSDAVHRYRLRDDPFCEEKVQRWNQSADQSLLVHVINAILTAWNLQTFLDEDKQLTEEEKKLLCLGLTLHDYNKYCQGEEEDAPKTHEVSEILGLCHKLGHKLNFTDFWQDWENYLGDIGFLAQNTQYKTGTNPRLEVWNPKITDQRRLKNPLRPLLAFGDIAVHMNDPADIVTPKEGNQSRSRGHALREHLETLQIERKLVYHRLRDCTGLLTTGIHNAVLHFTEDLDWKPILFFAQGVVYLAPLDSETPDRETIQAVLWEQIQQLLANKMLSGDIGFKRDGKGLKVAPQTLEVFKPAQLIRGLPDVIIAKVGNAKNPATPKRLASLELSDTECQKLEPAADLRSDRLAELIFLAQKEFFGACPDFVPWVLKYLGIEQGISPEQTQVQSGGVNYGWYRAAAYYIAVTQKNTLDNEELEKILENLAYSLADWAEENDLLPEYKSPTQDVFHRYLNQNLEVSGWEPCLTSFDDELSAYTAAKTKASKQPICSLSSGEFASEDQMDSVVLFKPQQYSNKNPLGGRHIKRGISKIWSLEMLIRQAMWAVPAGKLEDQRPVFLYIFPAYVYSPQTAKVVRVLMDELKDRINFWDIRKFWQENNMDIQALRSYSWLEEESEAGRFGNPNYGRGDRRDLPFVAITYTTTRGKTVTDAWIEPAFLAMALPMLLGVKVVASTSPAPLYSSDSEFRESVKLDGPAGFWNSLGLPNSLHLEEWLQNRVQRLDELLNRLMIAYALHLDCEGDPPDPRWRAFANTVRDMMTDVLNIFSLAASHFRELKREPYPDEVGRYWRYAQIWTEGNTNMQKKLKITKQLVTEYRKFYRVNLSESSHAILLPLSKALELILSVPEDWDDEELILQGSGQLQDALDRQKVYRPILSDKSLPYQERKVQELEAIQAFVTTCVKDLFGEMCKGDRALLQENRNRIKSGVEFAYRWLTLQESQAETKNQKTEGEK</sequence>
<dbReference type="AlphaFoldDB" id="A0A1Z3HN42"/>
<dbReference type="KEGG" id="hhg:XM38_026650"/>
<dbReference type="Proteomes" id="UP000191901">
    <property type="component" value="Chromosome"/>
</dbReference>
<dbReference type="STRING" id="1641165.XM38_14365"/>
<organism evidence="1 2">
    <name type="scientific">Halomicronema hongdechloris C2206</name>
    <dbReference type="NCBI Taxonomy" id="1641165"/>
    <lineage>
        <taxon>Bacteria</taxon>
        <taxon>Bacillati</taxon>
        <taxon>Cyanobacteriota</taxon>
        <taxon>Cyanophyceae</taxon>
        <taxon>Nodosilineales</taxon>
        <taxon>Nodosilineaceae</taxon>
        <taxon>Halomicronema</taxon>
    </lineage>
</organism>
<dbReference type="NCBIfam" id="TIGR03174">
    <property type="entry name" value="cas_Csc3"/>
    <property type="match status" value="1"/>
</dbReference>
<name>A0A1Z3HN42_9CYAN</name>
<dbReference type="EMBL" id="CP021983">
    <property type="protein sequence ID" value="ASC71711.1"/>
    <property type="molecule type" value="Genomic_DNA"/>
</dbReference>
<dbReference type="RefSeq" id="WP_080810414.1">
    <property type="nucleotide sequence ID" value="NZ_CP021983.2"/>
</dbReference>